<sequence length="602" mass="66260">GLAQRDQAHTSVTMATTSRHLTDRRYVTRKPLFSKEHVSILKMAVPKEVRRNESEPPNVKFSTKPGEMEIPTSQSFPHRVTSRPTASIGYPCPRVPGLHARLCQDKPSLASTSNGSKSSLKKVPSSILEFPSLNAPLRPPLTSTVLYPTYTPRSRDSGPCQIQLRLQERCSGRSFPTGNSKGVSVSSYQEDYWACAIPKAQPPSPDRHSAGWNPNKEYEALLDYTYPLRPGHRDSGWDSCELQRDSFLKTNPTLQDSGIDLDPFRSSASLSGLEASENEEEKIRDCSSICTGDRSPDLLVFPRSSDGPLSCTPLSLADLRGLDSGENKVETSSHSRGGSNQQHHAEPSTTSVHSTRGWSRWDRGEADEDFLCLPVQLEELQQLSRQVSADDTCPPHLITLTFGFVSSSAVDEDFSETCRGGLGVCVEPEGGGRCMSSMREVEALVMELCGSNIPAGQKLQELYLLCLTFQMFSSHLELLIQQLYGLSERMERLAAPSVDVGSVKSSLTEYQMFQKELSSHRPLTSCVLHAGQHLLSCINTISPFLRDALQLIERQSGTLQTHSDRFFSMILSAVDSLTPPAHSGLAEWRTAAYPARISGSSL</sequence>
<evidence type="ECO:0008006" key="4">
    <source>
        <dbReference type="Google" id="ProtNLM"/>
    </source>
</evidence>
<reference evidence="2" key="2">
    <citation type="submission" date="2025-08" db="UniProtKB">
        <authorList>
            <consortium name="Ensembl"/>
        </authorList>
    </citation>
    <scope>IDENTIFICATION</scope>
</reference>
<reference evidence="2" key="3">
    <citation type="submission" date="2025-09" db="UniProtKB">
        <authorList>
            <consortium name="Ensembl"/>
        </authorList>
    </citation>
    <scope>IDENTIFICATION</scope>
</reference>
<dbReference type="AlphaFoldDB" id="A0A8C6KAQ4"/>
<keyword evidence="3" id="KW-1185">Reference proteome</keyword>
<evidence type="ECO:0000313" key="2">
    <source>
        <dbReference type="Ensembl" id="ENSNFUP00015003030.1"/>
    </source>
</evidence>
<feature type="region of interest" description="Disordered" evidence="1">
    <location>
        <begin position="48"/>
        <end position="84"/>
    </location>
</feature>
<reference evidence="2" key="1">
    <citation type="submission" date="2014-08" db="EMBL/GenBank/DDBJ databases">
        <authorList>
            <person name="Senf B."/>
            <person name="Petzold A."/>
            <person name="Downie B.R."/>
            <person name="Koch P."/>
            <person name="Platzer M."/>
        </authorList>
    </citation>
    <scope>NUCLEOTIDE SEQUENCE [LARGE SCALE GENOMIC DNA]</scope>
    <source>
        <strain evidence="2">GRZ</strain>
    </source>
</reference>
<feature type="compositionally biased region" description="Basic and acidic residues" evidence="1">
    <location>
        <begin position="324"/>
        <end position="333"/>
    </location>
</feature>
<evidence type="ECO:0000313" key="3">
    <source>
        <dbReference type="Proteomes" id="UP000694548"/>
    </source>
</evidence>
<proteinExistence type="predicted"/>
<protein>
    <recommendedName>
        <fullName evidence="4">Centrosomal protein 68</fullName>
    </recommendedName>
</protein>
<dbReference type="Ensembl" id="ENSNFUT00015003218.1">
    <property type="protein sequence ID" value="ENSNFUP00015003030.1"/>
    <property type="gene ID" value="ENSNFUG00015001550.1"/>
</dbReference>
<feature type="region of interest" description="Disordered" evidence="1">
    <location>
        <begin position="324"/>
        <end position="357"/>
    </location>
</feature>
<dbReference type="Proteomes" id="UP000694548">
    <property type="component" value="Chromosome sgr03"/>
</dbReference>
<feature type="compositionally biased region" description="Polar residues" evidence="1">
    <location>
        <begin position="334"/>
        <end position="357"/>
    </location>
</feature>
<evidence type="ECO:0000256" key="1">
    <source>
        <dbReference type="SAM" id="MobiDB-lite"/>
    </source>
</evidence>
<accession>A0A8C6KAQ4</accession>
<dbReference type="Gene3D" id="1.20.58.60">
    <property type="match status" value="1"/>
</dbReference>
<name>A0A8C6KAQ4_NOTFU</name>
<organism evidence="2 3">
    <name type="scientific">Nothobranchius furzeri</name>
    <name type="common">Turquoise killifish</name>
    <dbReference type="NCBI Taxonomy" id="105023"/>
    <lineage>
        <taxon>Eukaryota</taxon>
        <taxon>Metazoa</taxon>
        <taxon>Chordata</taxon>
        <taxon>Craniata</taxon>
        <taxon>Vertebrata</taxon>
        <taxon>Euteleostomi</taxon>
        <taxon>Actinopterygii</taxon>
        <taxon>Neopterygii</taxon>
        <taxon>Teleostei</taxon>
        <taxon>Neoteleostei</taxon>
        <taxon>Acanthomorphata</taxon>
        <taxon>Ovalentaria</taxon>
        <taxon>Atherinomorphae</taxon>
        <taxon>Cyprinodontiformes</taxon>
        <taxon>Nothobranchiidae</taxon>
        <taxon>Nothobranchius</taxon>
    </lineage>
</organism>
<dbReference type="SUPFAM" id="SSF46966">
    <property type="entry name" value="Spectrin repeat"/>
    <property type="match status" value="1"/>
</dbReference>
<dbReference type="GeneTree" id="ENSGT00810000125473"/>